<dbReference type="EMBL" id="KV440981">
    <property type="protein sequence ID" value="OAD73559.1"/>
    <property type="molecule type" value="Genomic_DNA"/>
</dbReference>
<evidence type="ECO:0000313" key="2">
    <source>
        <dbReference type="EMBL" id="OAD73559.1"/>
    </source>
</evidence>
<sequence length="61" mass="6724">MFQILNKSISIINKNHPKNEHVPDDLLPVPYVPKYPLNPSPPSPTPSPINPNNMCPPEAVA</sequence>
<dbReference type="RefSeq" id="XP_018291599.1">
    <property type="nucleotide sequence ID" value="XM_018431564.1"/>
</dbReference>
<proteinExistence type="predicted"/>
<keyword evidence="3" id="KW-1185">Reference proteome</keyword>
<gene>
    <name evidence="2" type="ORF">PHYBLDRAFT_145952</name>
</gene>
<dbReference type="GeneID" id="28992470"/>
<feature type="compositionally biased region" description="Pro residues" evidence="1">
    <location>
        <begin position="35"/>
        <end position="49"/>
    </location>
</feature>
<name>A0A167MQM8_PHYB8</name>
<accession>A0A167MQM8</accession>
<protein>
    <submittedName>
        <fullName evidence="2">Uncharacterized protein</fullName>
    </submittedName>
</protein>
<dbReference type="AlphaFoldDB" id="A0A167MQM8"/>
<dbReference type="InParanoid" id="A0A167MQM8"/>
<dbReference type="VEuPathDB" id="FungiDB:PHYBLDRAFT_145952"/>
<evidence type="ECO:0000256" key="1">
    <source>
        <dbReference type="SAM" id="MobiDB-lite"/>
    </source>
</evidence>
<organism evidence="2 3">
    <name type="scientific">Phycomyces blakesleeanus (strain ATCC 8743b / DSM 1359 / FGSC 10004 / NBRC 33097 / NRRL 1555)</name>
    <dbReference type="NCBI Taxonomy" id="763407"/>
    <lineage>
        <taxon>Eukaryota</taxon>
        <taxon>Fungi</taxon>
        <taxon>Fungi incertae sedis</taxon>
        <taxon>Mucoromycota</taxon>
        <taxon>Mucoromycotina</taxon>
        <taxon>Mucoromycetes</taxon>
        <taxon>Mucorales</taxon>
        <taxon>Phycomycetaceae</taxon>
        <taxon>Phycomyces</taxon>
    </lineage>
</organism>
<dbReference type="Proteomes" id="UP000077315">
    <property type="component" value="Unassembled WGS sequence"/>
</dbReference>
<reference evidence="3" key="1">
    <citation type="submission" date="2015-06" db="EMBL/GenBank/DDBJ databases">
        <title>Expansion of signal transduction pathways in fungi by whole-genome duplication.</title>
        <authorList>
            <consortium name="DOE Joint Genome Institute"/>
            <person name="Corrochano L.M."/>
            <person name="Kuo A."/>
            <person name="Marcet-Houben M."/>
            <person name="Polaino S."/>
            <person name="Salamov A."/>
            <person name="Villalobos J.M."/>
            <person name="Alvarez M.I."/>
            <person name="Avalos J."/>
            <person name="Benito E.P."/>
            <person name="Benoit I."/>
            <person name="Burger G."/>
            <person name="Camino L.P."/>
            <person name="Canovas D."/>
            <person name="Cerda-Olmedo E."/>
            <person name="Cheng J.-F."/>
            <person name="Dominguez A."/>
            <person name="Elias M."/>
            <person name="Eslava A.P."/>
            <person name="Glaser F."/>
            <person name="Grimwood J."/>
            <person name="Gutierrez G."/>
            <person name="Heitman J."/>
            <person name="Henrissat B."/>
            <person name="Iturriaga E.A."/>
            <person name="Lang B.F."/>
            <person name="Lavin J.L."/>
            <person name="Lee S."/>
            <person name="Li W."/>
            <person name="Lindquist E."/>
            <person name="Lopez-Garcia S."/>
            <person name="Luque E.M."/>
            <person name="Marcos A.T."/>
            <person name="Martin J."/>
            <person name="McCluskey K."/>
            <person name="Medina H.R."/>
            <person name="Miralles-Duran A."/>
            <person name="Miyazaki A."/>
            <person name="Munoz-Torres E."/>
            <person name="Oguiza J.A."/>
            <person name="Ohm R."/>
            <person name="Olmedo M."/>
            <person name="Orejas M."/>
            <person name="Ortiz-Castellanos L."/>
            <person name="Pisabarro A.G."/>
            <person name="Rodriguez-Romero J."/>
            <person name="Ruiz-Herrera J."/>
            <person name="Ruiz-Vazquez R."/>
            <person name="Sanz C."/>
            <person name="Schackwitz W."/>
            <person name="Schmutz J."/>
            <person name="Shahriari M."/>
            <person name="Shelest E."/>
            <person name="Silva-Franco F."/>
            <person name="Soanes D."/>
            <person name="Syed K."/>
            <person name="Tagua V.G."/>
            <person name="Talbot N.J."/>
            <person name="Thon M."/>
            <person name="De vries R.P."/>
            <person name="Wiebenga A."/>
            <person name="Yadav J.S."/>
            <person name="Braun E.L."/>
            <person name="Baker S."/>
            <person name="Garre V."/>
            <person name="Horwitz B."/>
            <person name="Torres-Martinez S."/>
            <person name="Idnurm A."/>
            <person name="Herrera-Estrella A."/>
            <person name="Gabaldon T."/>
            <person name="Grigoriev I.V."/>
        </authorList>
    </citation>
    <scope>NUCLEOTIDE SEQUENCE [LARGE SCALE GENOMIC DNA]</scope>
    <source>
        <strain evidence="3">NRRL 1555(-)</strain>
    </source>
</reference>
<evidence type="ECO:0000313" key="3">
    <source>
        <dbReference type="Proteomes" id="UP000077315"/>
    </source>
</evidence>
<feature type="region of interest" description="Disordered" evidence="1">
    <location>
        <begin position="35"/>
        <end position="61"/>
    </location>
</feature>